<evidence type="ECO:0000256" key="2">
    <source>
        <dbReference type="SAM" id="SignalP"/>
    </source>
</evidence>
<proteinExistence type="predicted"/>
<name>A0A8T0RMM7_PANVG</name>
<dbReference type="Proteomes" id="UP000823388">
    <property type="component" value="Chromosome 5N"/>
</dbReference>
<evidence type="ECO:0000313" key="4">
    <source>
        <dbReference type="Proteomes" id="UP000823388"/>
    </source>
</evidence>
<feature type="signal peptide" evidence="2">
    <location>
        <begin position="1"/>
        <end position="21"/>
    </location>
</feature>
<organism evidence="3 4">
    <name type="scientific">Panicum virgatum</name>
    <name type="common">Blackwell switchgrass</name>
    <dbReference type="NCBI Taxonomy" id="38727"/>
    <lineage>
        <taxon>Eukaryota</taxon>
        <taxon>Viridiplantae</taxon>
        <taxon>Streptophyta</taxon>
        <taxon>Embryophyta</taxon>
        <taxon>Tracheophyta</taxon>
        <taxon>Spermatophyta</taxon>
        <taxon>Magnoliopsida</taxon>
        <taxon>Liliopsida</taxon>
        <taxon>Poales</taxon>
        <taxon>Poaceae</taxon>
        <taxon>PACMAD clade</taxon>
        <taxon>Panicoideae</taxon>
        <taxon>Panicodae</taxon>
        <taxon>Paniceae</taxon>
        <taxon>Panicinae</taxon>
        <taxon>Panicum</taxon>
        <taxon>Panicum sect. Hiantes</taxon>
    </lineage>
</organism>
<dbReference type="AlphaFoldDB" id="A0A8T0RMM7"/>
<accession>A0A8T0RMM7</accession>
<feature type="compositionally biased region" description="Pro residues" evidence="1">
    <location>
        <begin position="27"/>
        <end position="39"/>
    </location>
</feature>
<protein>
    <submittedName>
        <fullName evidence="3">Uncharacterized protein</fullName>
    </submittedName>
</protein>
<sequence length="204" mass="20972">MICLTIWIWIWIWIGSPDSRCHRRLTSPPPPFPSSPPAIPCGSNTTRPASSGPAAQLLRPVGWHGSGAAAPAPPADRCGAAPPHLRGPAPGSGDLRGAAPTPASGTCAAGPPPHPAQPEPAMGGADDAAVRAEESISGGVVVWSDAVSSHDPDHLLVMVHAILGSARPAHQSALPQSELTKMRGDMCFLSSRPLASFMIVVEHA</sequence>
<keyword evidence="4" id="KW-1185">Reference proteome</keyword>
<reference evidence="3" key="1">
    <citation type="submission" date="2020-05" db="EMBL/GenBank/DDBJ databases">
        <title>WGS assembly of Panicum virgatum.</title>
        <authorList>
            <person name="Lovell J.T."/>
            <person name="Jenkins J."/>
            <person name="Shu S."/>
            <person name="Juenger T.E."/>
            <person name="Schmutz J."/>
        </authorList>
    </citation>
    <scope>NUCLEOTIDE SEQUENCE</scope>
    <source>
        <strain evidence="3">AP13</strain>
    </source>
</reference>
<feature type="region of interest" description="Disordered" evidence="1">
    <location>
        <begin position="27"/>
        <end position="129"/>
    </location>
</feature>
<evidence type="ECO:0000256" key="1">
    <source>
        <dbReference type="SAM" id="MobiDB-lite"/>
    </source>
</evidence>
<dbReference type="EMBL" id="CM029046">
    <property type="protein sequence ID" value="KAG2587521.1"/>
    <property type="molecule type" value="Genomic_DNA"/>
</dbReference>
<gene>
    <name evidence="3" type="ORF">PVAP13_5NG140381</name>
</gene>
<keyword evidence="2" id="KW-0732">Signal</keyword>
<feature type="chain" id="PRO_5035799766" evidence="2">
    <location>
        <begin position="22"/>
        <end position="204"/>
    </location>
</feature>
<evidence type="ECO:0000313" key="3">
    <source>
        <dbReference type="EMBL" id="KAG2587521.1"/>
    </source>
</evidence>
<comment type="caution">
    <text evidence="3">The sequence shown here is derived from an EMBL/GenBank/DDBJ whole genome shotgun (WGS) entry which is preliminary data.</text>
</comment>